<evidence type="ECO:0000259" key="1">
    <source>
        <dbReference type="Pfam" id="PF13460"/>
    </source>
</evidence>
<feature type="domain" description="NAD(P)-binding" evidence="1">
    <location>
        <begin position="4"/>
        <end position="188"/>
    </location>
</feature>
<protein>
    <submittedName>
        <fullName evidence="2">NADH dehydrogenase</fullName>
    </submittedName>
</protein>
<proteinExistence type="predicted"/>
<evidence type="ECO:0000313" key="2">
    <source>
        <dbReference type="EMBL" id="TQJ17614.1"/>
    </source>
</evidence>
<dbReference type="Gene3D" id="3.40.50.720">
    <property type="entry name" value="NAD(P)-binding Rossmann-like Domain"/>
    <property type="match status" value="1"/>
</dbReference>
<dbReference type="Pfam" id="PF13460">
    <property type="entry name" value="NAD_binding_10"/>
    <property type="match status" value="1"/>
</dbReference>
<dbReference type="Proteomes" id="UP000316298">
    <property type="component" value="Unassembled WGS sequence"/>
</dbReference>
<dbReference type="SUPFAM" id="SSF51735">
    <property type="entry name" value="NAD(P)-binding Rossmann-fold domains"/>
    <property type="match status" value="1"/>
</dbReference>
<dbReference type="PANTHER" id="PTHR12126:SF11">
    <property type="entry name" value="NADH DEHYDROGENASE [UBIQUINONE] 1 ALPHA SUBCOMPLEX SUBUNIT 9, MITOCHONDRIAL"/>
    <property type="match status" value="1"/>
</dbReference>
<dbReference type="InterPro" id="IPR036291">
    <property type="entry name" value="NAD(P)-bd_dom_sf"/>
</dbReference>
<dbReference type="PANTHER" id="PTHR12126">
    <property type="entry name" value="NADH-UBIQUINONE OXIDOREDUCTASE 39 KDA SUBUNIT-RELATED"/>
    <property type="match status" value="1"/>
</dbReference>
<evidence type="ECO:0000313" key="3">
    <source>
        <dbReference type="Proteomes" id="UP000316298"/>
    </source>
</evidence>
<sequence>MVAGGTGRLGTVVVRRLVRRGEPIRVLTRHPTDTPVDHEQAAGDVRSRTATAAALEGCDTVVWCVHGLLGGHGAGPGAVDRDACIATIDAARAAGVRRFVLISIKNAAADHPSSLFRAKFAAEEHLRATNLDWTILRPTSFLELWLEVVRGKLDKGGPAVVLGPGENPFNVVSVDDVAAVVDYCLTEPSTVGRVIDVAGPDNVTMVDLARAQGTTKIKRVPLGVLRVMRYLAVPVAPAFARQAALGVLLNTDDLTAVAAPPECLPTRTMHTVLAAS</sequence>
<comment type="caution">
    <text evidence="2">The sequence shown here is derived from an EMBL/GenBank/DDBJ whole genome shotgun (WGS) entry which is preliminary data.</text>
</comment>
<reference evidence="2 3" key="1">
    <citation type="submission" date="2019-06" db="EMBL/GenBank/DDBJ databases">
        <title>Sequencing the genomes of 1000 actinobacteria strains.</title>
        <authorList>
            <person name="Klenk H.-P."/>
        </authorList>
    </citation>
    <scope>NUCLEOTIDE SEQUENCE [LARGE SCALE GENOMIC DNA]</scope>
    <source>
        <strain evidence="2 3">DSM 17305</strain>
    </source>
</reference>
<dbReference type="AlphaFoldDB" id="A0A542EQW1"/>
<dbReference type="InterPro" id="IPR016040">
    <property type="entry name" value="NAD(P)-bd_dom"/>
</dbReference>
<dbReference type="EMBL" id="VFMM01000001">
    <property type="protein sequence ID" value="TQJ17614.1"/>
    <property type="molecule type" value="Genomic_DNA"/>
</dbReference>
<accession>A0A542EQW1</accession>
<dbReference type="GO" id="GO:0044877">
    <property type="term" value="F:protein-containing complex binding"/>
    <property type="evidence" value="ECO:0007669"/>
    <property type="project" value="TreeGrafter"/>
</dbReference>
<gene>
    <name evidence="2" type="ORF">FB475_1737</name>
</gene>
<dbReference type="InterPro" id="IPR051207">
    <property type="entry name" value="ComplexI_NDUFA9_subunit"/>
</dbReference>
<keyword evidence="3" id="KW-1185">Reference proteome</keyword>
<organism evidence="2 3">
    <name type="scientific">Kribbella jejuensis</name>
    <dbReference type="NCBI Taxonomy" id="236068"/>
    <lineage>
        <taxon>Bacteria</taxon>
        <taxon>Bacillati</taxon>
        <taxon>Actinomycetota</taxon>
        <taxon>Actinomycetes</taxon>
        <taxon>Propionibacteriales</taxon>
        <taxon>Kribbellaceae</taxon>
        <taxon>Kribbella</taxon>
    </lineage>
</organism>
<name>A0A542EQW1_9ACTN</name>